<dbReference type="eggNOG" id="KOG1028">
    <property type="taxonomic scope" value="Eukaryota"/>
</dbReference>
<dbReference type="GO" id="GO:0061891">
    <property type="term" value="F:calcium ion sensor activity"/>
    <property type="evidence" value="ECO:0000318"/>
    <property type="project" value="GO_Central"/>
</dbReference>
<sequence length="286" mass="32863">SSDCNGNPFEQSLGCGKLEFSIMYDTTCECLRVRVLKANNLSVPEATTYVEVFLLPDKIEKYQTNVKYKNSNPVFNETFEFDVAFSELPERTLQFCINDYDGYSRHQALGEVFHSFDVNVNMQEDTVVIYEKDIRRDIFTFRENQVRKGEVLLSLCYLPTSGRLTFVVLKARLSMRLLFRYSLSDPFVKVSLMVSGRQIKKTKTSVMHGTLRPVYNEAFVFDIPVERLSDVSLLVRMLHSDGKRCQTIAKTVVGPDSQTSIGLHHWNCMMTSPRKPIAQWHPLLNS</sequence>
<evidence type="ECO:0000313" key="3">
    <source>
        <dbReference type="EMBL" id="EDO50013.1"/>
    </source>
</evidence>
<dbReference type="Gene3D" id="2.60.40.150">
    <property type="entry name" value="C2 domain"/>
    <property type="match status" value="2"/>
</dbReference>
<name>A7RF18_NEMVE</name>
<dbReference type="Proteomes" id="UP000001593">
    <property type="component" value="Unassembled WGS sequence"/>
</dbReference>
<dbReference type="AlphaFoldDB" id="A7RF18"/>
<reference evidence="3 4" key="1">
    <citation type="journal article" date="2007" name="Science">
        <title>Sea anemone genome reveals ancestral eumetazoan gene repertoire and genomic organization.</title>
        <authorList>
            <person name="Putnam N.H."/>
            <person name="Srivastava M."/>
            <person name="Hellsten U."/>
            <person name="Dirks B."/>
            <person name="Chapman J."/>
            <person name="Salamov A."/>
            <person name="Terry A."/>
            <person name="Shapiro H."/>
            <person name="Lindquist E."/>
            <person name="Kapitonov V.V."/>
            <person name="Jurka J."/>
            <person name="Genikhovich G."/>
            <person name="Grigoriev I.V."/>
            <person name="Lucas S.M."/>
            <person name="Steele R.E."/>
            <person name="Finnerty J.R."/>
            <person name="Technau U."/>
            <person name="Martindale M.Q."/>
            <person name="Rokhsar D.S."/>
        </authorList>
    </citation>
    <scope>NUCLEOTIDE SEQUENCE [LARGE SCALE GENOMIC DNA]</scope>
    <source>
        <strain evidence="4">CH2 X CH6</strain>
    </source>
</reference>
<keyword evidence="1" id="KW-0677">Repeat</keyword>
<dbReference type="InterPro" id="IPR001565">
    <property type="entry name" value="Synaptotagmin"/>
</dbReference>
<proteinExistence type="predicted"/>
<dbReference type="InterPro" id="IPR035892">
    <property type="entry name" value="C2_domain_sf"/>
</dbReference>
<dbReference type="Pfam" id="PF00168">
    <property type="entry name" value="C2"/>
    <property type="match status" value="2"/>
</dbReference>
<dbReference type="HOGENOM" id="CLU_023008_11_0_1"/>
<keyword evidence="4" id="KW-1185">Reference proteome</keyword>
<feature type="domain" description="C2" evidence="2">
    <location>
        <begin position="14"/>
        <end position="129"/>
    </location>
</feature>
<organism evidence="3 4">
    <name type="scientific">Nematostella vectensis</name>
    <name type="common">Starlet sea anemone</name>
    <dbReference type="NCBI Taxonomy" id="45351"/>
    <lineage>
        <taxon>Eukaryota</taxon>
        <taxon>Metazoa</taxon>
        <taxon>Cnidaria</taxon>
        <taxon>Anthozoa</taxon>
        <taxon>Hexacorallia</taxon>
        <taxon>Actiniaria</taxon>
        <taxon>Edwardsiidae</taxon>
        <taxon>Nematostella</taxon>
    </lineage>
</organism>
<accession>A7RF18</accession>
<feature type="non-terminal residue" evidence="3">
    <location>
        <position position="286"/>
    </location>
</feature>
<dbReference type="SUPFAM" id="SSF49562">
    <property type="entry name" value="C2 domain (Calcium/lipid-binding domain, CaLB)"/>
    <property type="match status" value="2"/>
</dbReference>
<dbReference type="FunFam" id="2.60.40.150:FF:000222">
    <property type="entry name" value="SyNapTotagmin"/>
    <property type="match status" value="1"/>
</dbReference>
<gene>
    <name evidence="3" type="ORF">NEMVEDRAFT_v1g79064</name>
</gene>
<dbReference type="PRINTS" id="PR00399">
    <property type="entry name" value="SYNAPTOTAGMN"/>
</dbReference>
<dbReference type="OMA" id="HWEHASA"/>
<dbReference type="GO" id="GO:0016192">
    <property type="term" value="P:vesicle-mediated transport"/>
    <property type="evidence" value="ECO:0000318"/>
    <property type="project" value="GO_Central"/>
</dbReference>
<dbReference type="GO" id="GO:0005544">
    <property type="term" value="F:calcium-dependent phospholipid binding"/>
    <property type="evidence" value="ECO:0000318"/>
    <property type="project" value="GO_Central"/>
</dbReference>
<dbReference type="InterPro" id="IPR000008">
    <property type="entry name" value="C2_dom"/>
</dbReference>
<dbReference type="InParanoid" id="A7RF18"/>
<evidence type="ECO:0000259" key="2">
    <source>
        <dbReference type="PROSITE" id="PS50004"/>
    </source>
</evidence>
<dbReference type="EMBL" id="DS469507">
    <property type="protein sequence ID" value="EDO50013.1"/>
    <property type="molecule type" value="Genomic_DNA"/>
</dbReference>
<dbReference type="GO" id="GO:0017158">
    <property type="term" value="P:regulation of calcium ion-dependent exocytosis"/>
    <property type="evidence" value="ECO:0000318"/>
    <property type="project" value="GO_Central"/>
</dbReference>
<dbReference type="GO" id="GO:0005886">
    <property type="term" value="C:plasma membrane"/>
    <property type="evidence" value="ECO:0000318"/>
    <property type="project" value="GO_Central"/>
</dbReference>
<dbReference type="PANTHER" id="PTHR10024:SF374">
    <property type="entry name" value="C2 DOMAIN-CONTAINING PROTEIN"/>
    <property type="match status" value="1"/>
</dbReference>
<dbReference type="SMART" id="SM00239">
    <property type="entry name" value="C2"/>
    <property type="match status" value="2"/>
</dbReference>
<dbReference type="GO" id="GO:0070382">
    <property type="term" value="C:exocytic vesicle"/>
    <property type="evidence" value="ECO:0000318"/>
    <property type="project" value="GO_Central"/>
</dbReference>
<dbReference type="GO" id="GO:0000149">
    <property type="term" value="F:SNARE binding"/>
    <property type="evidence" value="ECO:0000318"/>
    <property type="project" value="GO_Central"/>
</dbReference>
<evidence type="ECO:0000313" key="4">
    <source>
        <dbReference type="Proteomes" id="UP000001593"/>
    </source>
</evidence>
<dbReference type="STRING" id="45351.A7RF18"/>
<dbReference type="PROSITE" id="PS50004">
    <property type="entry name" value="C2"/>
    <property type="match status" value="2"/>
</dbReference>
<dbReference type="CDD" id="cd00276">
    <property type="entry name" value="C2B_Synaptotagmin"/>
    <property type="match status" value="1"/>
</dbReference>
<protein>
    <recommendedName>
        <fullName evidence="2">C2 domain-containing protein</fullName>
    </recommendedName>
</protein>
<dbReference type="PANTHER" id="PTHR10024">
    <property type="entry name" value="SYNAPTOTAGMIN"/>
    <property type="match status" value="1"/>
</dbReference>
<evidence type="ECO:0000256" key="1">
    <source>
        <dbReference type="ARBA" id="ARBA00022737"/>
    </source>
</evidence>
<feature type="domain" description="C2" evidence="2">
    <location>
        <begin position="147"/>
        <end position="281"/>
    </location>
</feature>
<dbReference type="PhylomeDB" id="A7RF18"/>